<dbReference type="AlphaFoldDB" id="A0A2M9ZQF5"/>
<gene>
    <name evidence="2" type="ORF">CH360_05600</name>
    <name evidence="3" type="ORF">CH373_05180</name>
</gene>
<accession>A0A2M9ZQF5</accession>
<keyword evidence="1" id="KW-0812">Transmembrane</keyword>
<reference evidence="4 5" key="1">
    <citation type="submission" date="2017-07" db="EMBL/GenBank/DDBJ databases">
        <title>Leptospira spp. isolated from tropical soils.</title>
        <authorList>
            <person name="Thibeaux R."/>
            <person name="Iraola G."/>
            <person name="Ferres I."/>
            <person name="Bierque E."/>
            <person name="Girault D."/>
            <person name="Soupe-Gilbert M.-E."/>
            <person name="Picardeau M."/>
            <person name="Goarant C."/>
        </authorList>
    </citation>
    <scope>NUCLEOTIDE SEQUENCE [LARGE SCALE GENOMIC DNA]</scope>
    <source>
        <strain evidence="3 5">FH1-B-B1</strain>
        <strain evidence="2 4">FH1-B-C1</strain>
    </source>
</reference>
<organism evidence="3 5">
    <name type="scientific">Leptospira perolatii</name>
    <dbReference type="NCBI Taxonomy" id="2023191"/>
    <lineage>
        <taxon>Bacteria</taxon>
        <taxon>Pseudomonadati</taxon>
        <taxon>Spirochaetota</taxon>
        <taxon>Spirochaetia</taxon>
        <taxon>Leptospirales</taxon>
        <taxon>Leptospiraceae</taxon>
        <taxon>Leptospira</taxon>
    </lineage>
</organism>
<sequence length="205" mass="21957">MNGLSNKFFLKKHGARSISTKILLPLIALLFYGNCVMLLLSEKELVEKAKSDPGSANALIVALLGSSNPAVNVDLPTITFTPNPLSFSYFGSEFTYGYADYTVMIDSKTIPSTWTSKNLTFSVTIASSDPSICQIGPYQGESFSTSMTVNVAPPYSQFIVSIAVETFAQGLHTYQVYHAVSQSSDTSVLPLGTSLGSLAVQAQSN</sequence>
<evidence type="ECO:0000313" key="4">
    <source>
        <dbReference type="Proteomes" id="UP000231962"/>
    </source>
</evidence>
<dbReference type="Proteomes" id="UP000231962">
    <property type="component" value="Unassembled WGS sequence"/>
</dbReference>
<name>A0A2M9ZQF5_9LEPT</name>
<dbReference type="RefSeq" id="WP_100713035.1">
    <property type="nucleotide sequence ID" value="NZ_NPDY01000003.1"/>
</dbReference>
<evidence type="ECO:0000313" key="3">
    <source>
        <dbReference type="EMBL" id="PJZ74302.1"/>
    </source>
</evidence>
<keyword evidence="1" id="KW-0472">Membrane</keyword>
<dbReference type="EMBL" id="NPDY01000003">
    <property type="protein sequence ID" value="PJZ70466.1"/>
    <property type="molecule type" value="Genomic_DNA"/>
</dbReference>
<dbReference type="Proteomes" id="UP000231990">
    <property type="component" value="Unassembled WGS sequence"/>
</dbReference>
<keyword evidence="1" id="KW-1133">Transmembrane helix</keyword>
<protein>
    <submittedName>
        <fullName evidence="3">Uncharacterized protein</fullName>
    </submittedName>
</protein>
<feature type="transmembrane region" description="Helical" evidence="1">
    <location>
        <begin position="22"/>
        <end position="40"/>
    </location>
</feature>
<evidence type="ECO:0000313" key="5">
    <source>
        <dbReference type="Proteomes" id="UP000231990"/>
    </source>
</evidence>
<dbReference type="EMBL" id="NPDZ01000002">
    <property type="protein sequence ID" value="PJZ74302.1"/>
    <property type="molecule type" value="Genomic_DNA"/>
</dbReference>
<proteinExistence type="predicted"/>
<comment type="caution">
    <text evidence="3">The sequence shown here is derived from an EMBL/GenBank/DDBJ whole genome shotgun (WGS) entry which is preliminary data.</text>
</comment>
<evidence type="ECO:0000313" key="2">
    <source>
        <dbReference type="EMBL" id="PJZ70466.1"/>
    </source>
</evidence>
<evidence type="ECO:0000256" key="1">
    <source>
        <dbReference type="SAM" id="Phobius"/>
    </source>
</evidence>
<keyword evidence="4" id="KW-1185">Reference proteome</keyword>